<organism evidence="1 2">
    <name type="scientific">Chryseobacterium formosus</name>
    <dbReference type="NCBI Taxonomy" id="1537363"/>
    <lineage>
        <taxon>Bacteria</taxon>
        <taxon>Pseudomonadati</taxon>
        <taxon>Bacteroidota</taxon>
        <taxon>Flavobacteriia</taxon>
        <taxon>Flavobacteriales</taxon>
        <taxon>Weeksellaceae</taxon>
        <taxon>Chryseobacterium group</taxon>
        <taxon>Chryseobacterium</taxon>
    </lineage>
</organism>
<reference evidence="1" key="1">
    <citation type="submission" date="2022-10" db="EMBL/GenBank/DDBJ databases">
        <title>Chryseobacterium sp. nov., a novel bacterial species.</title>
        <authorList>
            <person name="Cao Y."/>
        </authorList>
    </citation>
    <scope>NUCLEOTIDE SEQUENCE</scope>
    <source>
        <strain evidence="1">CCTCC AB2015118</strain>
    </source>
</reference>
<dbReference type="Proteomes" id="UP001073122">
    <property type="component" value="Unassembled WGS sequence"/>
</dbReference>
<evidence type="ECO:0000313" key="1">
    <source>
        <dbReference type="EMBL" id="MCX8523884.1"/>
    </source>
</evidence>
<dbReference type="EMBL" id="JAOVZW010000008">
    <property type="protein sequence ID" value="MCX8523884.1"/>
    <property type="molecule type" value="Genomic_DNA"/>
</dbReference>
<comment type="caution">
    <text evidence="1">The sequence shown here is derived from an EMBL/GenBank/DDBJ whole genome shotgun (WGS) entry which is preliminary data.</text>
</comment>
<evidence type="ECO:0000313" key="2">
    <source>
        <dbReference type="Proteomes" id="UP001073122"/>
    </source>
</evidence>
<proteinExistence type="predicted"/>
<name>A0ABT3XTN9_9FLAO</name>
<keyword evidence="2" id="KW-1185">Reference proteome</keyword>
<dbReference type="RefSeq" id="WP_267265189.1">
    <property type="nucleotide sequence ID" value="NZ_JAOVZW010000008.1"/>
</dbReference>
<accession>A0ABT3XTN9</accession>
<sequence>MELSVNADVTSNDVVKVVLALLDKDLQEMMNYCTQNKWKFEMLNSNNLQLFVPSNSLHLLFYLGHQILSGTNNSELQNS</sequence>
<gene>
    <name evidence="1" type="ORF">OF897_08095</name>
</gene>
<protein>
    <submittedName>
        <fullName evidence="1">Uncharacterized protein</fullName>
    </submittedName>
</protein>